<keyword evidence="10" id="KW-1185">Reference proteome</keyword>
<accession>A0A2K1KCA9</accession>
<reference evidence="8 10" key="1">
    <citation type="journal article" date="2008" name="Science">
        <title>The Physcomitrella genome reveals evolutionary insights into the conquest of land by plants.</title>
        <authorList>
            <person name="Rensing S."/>
            <person name="Lang D."/>
            <person name="Zimmer A."/>
            <person name="Terry A."/>
            <person name="Salamov A."/>
            <person name="Shapiro H."/>
            <person name="Nishiyama T."/>
            <person name="Perroud P.-F."/>
            <person name="Lindquist E."/>
            <person name="Kamisugi Y."/>
            <person name="Tanahashi T."/>
            <person name="Sakakibara K."/>
            <person name="Fujita T."/>
            <person name="Oishi K."/>
            <person name="Shin-I T."/>
            <person name="Kuroki Y."/>
            <person name="Toyoda A."/>
            <person name="Suzuki Y."/>
            <person name="Hashimoto A."/>
            <person name="Yamaguchi K."/>
            <person name="Sugano A."/>
            <person name="Kohara Y."/>
            <person name="Fujiyama A."/>
            <person name="Anterola A."/>
            <person name="Aoki S."/>
            <person name="Ashton N."/>
            <person name="Barbazuk W.B."/>
            <person name="Barker E."/>
            <person name="Bennetzen J."/>
            <person name="Bezanilla M."/>
            <person name="Blankenship R."/>
            <person name="Cho S.H."/>
            <person name="Dutcher S."/>
            <person name="Estelle M."/>
            <person name="Fawcett J.A."/>
            <person name="Gundlach H."/>
            <person name="Hanada K."/>
            <person name="Heyl A."/>
            <person name="Hicks K.A."/>
            <person name="Hugh J."/>
            <person name="Lohr M."/>
            <person name="Mayer K."/>
            <person name="Melkozernov A."/>
            <person name="Murata T."/>
            <person name="Nelson D."/>
            <person name="Pils B."/>
            <person name="Prigge M."/>
            <person name="Reiss B."/>
            <person name="Renner T."/>
            <person name="Rombauts S."/>
            <person name="Rushton P."/>
            <person name="Sanderfoot A."/>
            <person name="Schween G."/>
            <person name="Shiu S.-H."/>
            <person name="Stueber K."/>
            <person name="Theodoulou F.L."/>
            <person name="Tu H."/>
            <person name="Van de Peer Y."/>
            <person name="Verrier P.J."/>
            <person name="Waters E."/>
            <person name="Wood A."/>
            <person name="Yang L."/>
            <person name="Cove D."/>
            <person name="Cuming A."/>
            <person name="Hasebe M."/>
            <person name="Lucas S."/>
            <person name="Mishler D.B."/>
            <person name="Reski R."/>
            <person name="Grigoriev I."/>
            <person name="Quatrano R.S."/>
            <person name="Boore J.L."/>
        </authorList>
    </citation>
    <scope>NUCLEOTIDE SEQUENCE [LARGE SCALE GENOMIC DNA]</scope>
    <source>
        <strain evidence="9 10">cv. Gransden 2004</strain>
    </source>
</reference>
<dbReference type="FunFam" id="3.30.730.10:FF:000001">
    <property type="entry name" value="Ethylene-responsive transcription factor 2"/>
    <property type="match status" value="1"/>
</dbReference>
<dbReference type="Pfam" id="PF00847">
    <property type="entry name" value="AP2"/>
    <property type="match status" value="1"/>
</dbReference>
<reference evidence="8 10" key="2">
    <citation type="journal article" date="2018" name="Plant J.">
        <title>The Physcomitrella patens chromosome-scale assembly reveals moss genome structure and evolution.</title>
        <authorList>
            <person name="Lang D."/>
            <person name="Ullrich K.K."/>
            <person name="Murat F."/>
            <person name="Fuchs J."/>
            <person name="Jenkins J."/>
            <person name="Haas F.B."/>
            <person name="Piednoel M."/>
            <person name="Gundlach H."/>
            <person name="Van Bel M."/>
            <person name="Meyberg R."/>
            <person name="Vives C."/>
            <person name="Morata J."/>
            <person name="Symeonidi A."/>
            <person name="Hiss M."/>
            <person name="Muchero W."/>
            <person name="Kamisugi Y."/>
            <person name="Saleh O."/>
            <person name="Blanc G."/>
            <person name="Decker E.L."/>
            <person name="van Gessel N."/>
            <person name="Grimwood J."/>
            <person name="Hayes R.D."/>
            <person name="Graham S.W."/>
            <person name="Gunter L.E."/>
            <person name="McDaniel S.F."/>
            <person name="Hoernstein S.N.W."/>
            <person name="Larsson A."/>
            <person name="Li F.W."/>
            <person name="Perroud P.F."/>
            <person name="Phillips J."/>
            <person name="Ranjan P."/>
            <person name="Rokshar D.S."/>
            <person name="Rothfels C.J."/>
            <person name="Schneider L."/>
            <person name="Shu S."/>
            <person name="Stevenson D.W."/>
            <person name="Thummler F."/>
            <person name="Tillich M."/>
            <person name="Villarreal Aguilar J.C."/>
            <person name="Widiez T."/>
            <person name="Wong G.K."/>
            <person name="Wymore A."/>
            <person name="Zhang Y."/>
            <person name="Zimmer A.D."/>
            <person name="Quatrano R.S."/>
            <person name="Mayer K.F.X."/>
            <person name="Goodstein D."/>
            <person name="Casacuberta J.M."/>
            <person name="Vandepoele K."/>
            <person name="Reski R."/>
            <person name="Cuming A.C."/>
            <person name="Tuskan G.A."/>
            <person name="Maumus F."/>
            <person name="Salse J."/>
            <person name="Schmutz J."/>
            <person name="Rensing S.A."/>
        </authorList>
    </citation>
    <scope>NUCLEOTIDE SEQUENCE [LARGE SCALE GENOMIC DNA]</scope>
    <source>
        <strain evidence="9 10">cv. Gransden 2004</strain>
    </source>
</reference>
<sequence>MTAEILSQHWEAQGLGWGCDTQRIEEERVLDNFHQCGVPEVELQQQIFFPESYFYFPNALCSNVPFQLDTNSFPCSPSQFSDGTRSPPSSSQRSDGARSSGAVLSEQTDEACSVASLGSSKGIDQWATTLKRTLGENFTEEVRPKMVPYIDVDDFLCFDNVQDQPASPPSTEASSLCEDFDKAMHSGTERRPNSCTIKRPPPPLSIPSTSQPTSSLFRDIANKPVSPWRSKRIQCQIPEVLCTDFSQAEGFPSLDQNDLEDLFSFSLLKETGQNTIACPIPRELASACVKVEQDCQPRPTTTPQKLAKQPQPHYRGVRQRPWGKFAAEIRDSAKNGARVWLGTFDTAEQAALAYDRAALNMRGSRALLNFPLKATTALSNPESLPRPPLSSSSCRQAAKNSQKQRCIHSLTKIAIASSNKRPSAVASAESYELKRPRVKDELLV</sequence>
<dbReference type="AlphaFoldDB" id="A0A2K1KCA9"/>
<feature type="compositionally biased region" description="Low complexity" evidence="6">
    <location>
        <begin position="378"/>
        <end position="393"/>
    </location>
</feature>
<dbReference type="Gene3D" id="3.30.730.10">
    <property type="entry name" value="AP2/ERF domain"/>
    <property type="match status" value="1"/>
</dbReference>
<evidence type="ECO:0000313" key="8">
    <source>
        <dbReference type="EMBL" id="PNR51420.1"/>
    </source>
</evidence>
<keyword evidence="4" id="KW-0804">Transcription</keyword>
<feature type="region of interest" description="Disordered" evidence="6">
    <location>
        <begin position="297"/>
        <end position="316"/>
    </location>
</feature>
<evidence type="ECO:0000256" key="4">
    <source>
        <dbReference type="ARBA" id="ARBA00023163"/>
    </source>
</evidence>
<dbReference type="EnsemblPlants" id="Pp3c7_20200V3.1">
    <property type="protein sequence ID" value="PAC:32926144.CDS.1"/>
    <property type="gene ID" value="Pp3c7_20200"/>
</dbReference>
<proteinExistence type="predicted"/>
<dbReference type="EMBL" id="ABEU02000007">
    <property type="protein sequence ID" value="PNR51420.1"/>
    <property type="molecule type" value="Genomic_DNA"/>
</dbReference>
<dbReference type="InterPro" id="IPR016177">
    <property type="entry name" value="DNA-bd_dom_sf"/>
</dbReference>
<dbReference type="EnsemblPlants" id="Pp3c7_20200V3.2">
    <property type="protein sequence ID" value="PAC:32926145.CDS.1"/>
    <property type="gene ID" value="Pp3c7_20200"/>
</dbReference>
<dbReference type="Gramene" id="Pp3c7_20200V3.2">
    <property type="protein sequence ID" value="PAC:32926145.CDS.1"/>
    <property type="gene ID" value="Pp3c7_20200"/>
</dbReference>
<feature type="compositionally biased region" description="Low complexity" evidence="6">
    <location>
        <begin position="89"/>
        <end position="102"/>
    </location>
</feature>
<dbReference type="GeneID" id="112284379"/>
<evidence type="ECO:0000256" key="3">
    <source>
        <dbReference type="ARBA" id="ARBA00023125"/>
    </source>
</evidence>
<dbReference type="InterPro" id="IPR036955">
    <property type="entry name" value="AP2/ERF_dom_sf"/>
</dbReference>
<keyword evidence="5" id="KW-0539">Nucleus</keyword>
<gene>
    <name evidence="9" type="primary">LOC112284379</name>
    <name evidence="8" type="ORF">PHYPA_010607</name>
</gene>
<feature type="region of interest" description="Disordered" evidence="6">
    <location>
        <begin position="378"/>
        <end position="401"/>
    </location>
</feature>
<dbReference type="PRINTS" id="PR00367">
    <property type="entry name" value="ETHRSPELEMNT"/>
</dbReference>
<name>A0A2K1KCA9_PHYPA</name>
<dbReference type="PANTHER" id="PTHR31190:SF287">
    <property type="entry name" value="DEVELOPMENT RELATED ERF PROTEIN"/>
    <property type="match status" value="1"/>
</dbReference>
<dbReference type="KEGG" id="ppp:112284379"/>
<dbReference type="PANTHER" id="PTHR31190">
    <property type="entry name" value="DNA-BINDING DOMAIN"/>
    <property type="match status" value="1"/>
</dbReference>
<evidence type="ECO:0000256" key="1">
    <source>
        <dbReference type="ARBA" id="ARBA00004123"/>
    </source>
</evidence>
<feature type="domain" description="AP2/ERF" evidence="7">
    <location>
        <begin position="313"/>
        <end position="371"/>
    </location>
</feature>
<dbReference type="InterPro" id="IPR044808">
    <property type="entry name" value="ERF_plant"/>
</dbReference>
<dbReference type="GO" id="GO:0009873">
    <property type="term" value="P:ethylene-activated signaling pathway"/>
    <property type="evidence" value="ECO:0007669"/>
    <property type="project" value="InterPro"/>
</dbReference>
<dbReference type="GO" id="GO:0005634">
    <property type="term" value="C:nucleus"/>
    <property type="evidence" value="ECO:0007669"/>
    <property type="project" value="UniProtKB-SubCell"/>
</dbReference>
<dbReference type="GO" id="GO:0003700">
    <property type="term" value="F:DNA-binding transcription factor activity"/>
    <property type="evidence" value="ECO:0007669"/>
    <property type="project" value="InterPro"/>
</dbReference>
<evidence type="ECO:0000313" key="9">
    <source>
        <dbReference type="EnsemblPlants" id="PAC:32926144.CDS.1"/>
    </source>
</evidence>
<dbReference type="OrthoDB" id="1920638at2759"/>
<protein>
    <recommendedName>
        <fullName evidence="7">AP2/ERF domain-containing protein</fullName>
    </recommendedName>
</protein>
<feature type="region of interest" description="Disordered" evidence="6">
    <location>
        <begin position="77"/>
        <end position="106"/>
    </location>
</feature>
<dbReference type="InterPro" id="IPR001471">
    <property type="entry name" value="AP2/ERF_dom"/>
</dbReference>
<dbReference type="CDD" id="cd00018">
    <property type="entry name" value="AP2"/>
    <property type="match status" value="1"/>
</dbReference>
<feature type="compositionally biased region" description="Polar residues" evidence="6">
    <location>
        <begin position="77"/>
        <end position="88"/>
    </location>
</feature>
<evidence type="ECO:0000256" key="5">
    <source>
        <dbReference type="ARBA" id="ARBA00023242"/>
    </source>
</evidence>
<evidence type="ECO:0000256" key="2">
    <source>
        <dbReference type="ARBA" id="ARBA00023015"/>
    </source>
</evidence>
<dbReference type="PaxDb" id="3218-PP1S2_404V6.1"/>
<feature type="region of interest" description="Disordered" evidence="6">
    <location>
        <begin position="185"/>
        <end position="215"/>
    </location>
</feature>
<keyword evidence="2" id="KW-0805">Transcription regulation</keyword>
<reference evidence="9" key="3">
    <citation type="submission" date="2020-12" db="UniProtKB">
        <authorList>
            <consortium name="EnsemblPlants"/>
        </authorList>
    </citation>
    <scope>IDENTIFICATION</scope>
</reference>
<evidence type="ECO:0000259" key="7">
    <source>
        <dbReference type="PROSITE" id="PS51032"/>
    </source>
</evidence>
<organism evidence="8">
    <name type="scientific">Physcomitrium patens</name>
    <name type="common">Spreading-leaved earth moss</name>
    <name type="synonym">Physcomitrella patens</name>
    <dbReference type="NCBI Taxonomy" id="3218"/>
    <lineage>
        <taxon>Eukaryota</taxon>
        <taxon>Viridiplantae</taxon>
        <taxon>Streptophyta</taxon>
        <taxon>Embryophyta</taxon>
        <taxon>Bryophyta</taxon>
        <taxon>Bryophytina</taxon>
        <taxon>Bryopsida</taxon>
        <taxon>Funariidae</taxon>
        <taxon>Funariales</taxon>
        <taxon>Funariaceae</taxon>
        <taxon>Physcomitrium</taxon>
    </lineage>
</organism>
<dbReference type="SMART" id="SM00380">
    <property type="entry name" value="AP2"/>
    <property type="match status" value="1"/>
</dbReference>
<dbReference type="Gramene" id="Pp3c7_20200V3.1">
    <property type="protein sequence ID" value="PAC:32926144.CDS.1"/>
    <property type="gene ID" value="Pp3c7_20200"/>
</dbReference>
<dbReference type="SUPFAM" id="SSF54171">
    <property type="entry name" value="DNA-binding domain"/>
    <property type="match status" value="1"/>
</dbReference>
<keyword evidence="3" id="KW-0238">DNA-binding</keyword>
<dbReference type="Proteomes" id="UP000006727">
    <property type="component" value="Chromosome 7"/>
</dbReference>
<comment type="subcellular location">
    <subcellularLocation>
        <location evidence="1">Nucleus</location>
    </subcellularLocation>
</comment>
<evidence type="ECO:0000256" key="6">
    <source>
        <dbReference type="SAM" id="MobiDB-lite"/>
    </source>
</evidence>
<feature type="compositionally biased region" description="Polar residues" evidence="6">
    <location>
        <begin position="206"/>
        <end position="215"/>
    </location>
</feature>
<evidence type="ECO:0000313" key="10">
    <source>
        <dbReference type="Proteomes" id="UP000006727"/>
    </source>
</evidence>
<dbReference type="GO" id="GO:0003677">
    <property type="term" value="F:DNA binding"/>
    <property type="evidence" value="ECO:0007669"/>
    <property type="project" value="UniProtKB-KW"/>
</dbReference>
<dbReference type="RefSeq" id="XP_024379895.1">
    <property type="nucleotide sequence ID" value="XM_024524127.2"/>
</dbReference>
<dbReference type="PROSITE" id="PS51032">
    <property type="entry name" value="AP2_ERF"/>
    <property type="match status" value="1"/>
</dbReference>
<dbReference type="FunCoup" id="A0A2K1KCA9">
    <property type="interactions" value="474"/>
</dbReference>